<dbReference type="EMBL" id="JARGYT010000100">
    <property type="protein sequence ID" value="MDZ5762740.1"/>
    <property type="molecule type" value="Genomic_DNA"/>
</dbReference>
<evidence type="ECO:0000313" key="3">
    <source>
        <dbReference type="Proteomes" id="UP001293791"/>
    </source>
</evidence>
<reference evidence="2 3" key="1">
    <citation type="submission" date="2023-02" db="EMBL/GenBank/DDBJ databases">
        <title>Host association and intracellularity evolved multiple times independently in the Rickettsiales.</title>
        <authorList>
            <person name="Castelli M."/>
            <person name="Nardi T."/>
            <person name="Gammuto L."/>
            <person name="Bellinzona G."/>
            <person name="Sabaneyeva E."/>
            <person name="Potekhin A."/>
            <person name="Serra V."/>
            <person name="Petroni G."/>
            <person name="Sassera D."/>
        </authorList>
    </citation>
    <scope>NUCLEOTIDE SEQUENCE [LARGE SCALE GENOMIC DNA]</scope>
    <source>
        <strain evidence="2 3">BOD18</strain>
    </source>
</reference>
<accession>A0ABU5L9Y6</accession>
<organism evidence="2 3">
    <name type="scientific">Candidatus Cyrtobacter comes</name>
    <dbReference type="NCBI Taxonomy" id="675776"/>
    <lineage>
        <taxon>Bacteria</taxon>
        <taxon>Pseudomonadati</taxon>
        <taxon>Pseudomonadota</taxon>
        <taxon>Alphaproteobacteria</taxon>
        <taxon>Rickettsiales</taxon>
        <taxon>Candidatus Midichloriaceae</taxon>
        <taxon>Candidatus Cyrtobacter</taxon>
    </lineage>
</organism>
<name>A0ABU5L9Y6_9RICK</name>
<protein>
    <submittedName>
        <fullName evidence="2">Uncharacterized protein</fullName>
    </submittedName>
</protein>
<comment type="caution">
    <text evidence="2">The sequence shown here is derived from an EMBL/GenBank/DDBJ whole genome shotgun (WGS) entry which is preliminary data.</text>
</comment>
<keyword evidence="3" id="KW-1185">Reference proteome</keyword>
<evidence type="ECO:0000256" key="1">
    <source>
        <dbReference type="SAM" id="MobiDB-lite"/>
    </source>
</evidence>
<dbReference type="Proteomes" id="UP001293791">
    <property type="component" value="Unassembled WGS sequence"/>
</dbReference>
<evidence type="ECO:0000313" key="2">
    <source>
        <dbReference type="EMBL" id="MDZ5762740.1"/>
    </source>
</evidence>
<feature type="region of interest" description="Disordered" evidence="1">
    <location>
        <begin position="112"/>
        <end position="154"/>
    </location>
</feature>
<sequence length="154" mass="16306">MLGAISDGLEPLTPEEEGGVIAAIRRIVYGAYRALINRGNSHQDALGRINSVSNGRSEDIAELNDVNEAVNNPGFVARIIGRANFVWGKVRDFIVKTISSVLATNELGNQTGREADSATLGNQTGREADSATLGNQTGREADSAILGDQTGRHC</sequence>
<gene>
    <name evidence="2" type="ORF">Cyrtocomes_01134</name>
</gene>
<proteinExistence type="predicted"/>